<comment type="caution">
    <text evidence="1">The sequence shown here is derived from an EMBL/GenBank/DDBJ whole genome shotgun (WGS) entry which is preliminary data.</text>
</comment>
<sequence length="215" mass="21693">MRIPAEFNGPPGSGNGGWSAGLVAAASGLRHPEVTLRLPPPLDTELTLAGGELRDPAGALVAQVAEGEPVTGTVPPVDPETAARAAAAYPGLTDHPFPGCYVCGPRRPDGLRIFPGPVGDGRTAAPWTAPERPAVPTMWAALDCPGGWAVIGPGRPYVLGRIAATVHALPEPGAACVVTGAAVAAEGRKARVLSTVYGPDGAVLGTARATWIRVG</sequence>
<evidence type="ECO:0008006" key="3">
    <source>
        <dbReference type="Google" id="ProtNLM"/>
    </source>
</evidence>
<protein>
    <recommendedName>
        <fullName evidence="3">Thioesterase superfamily protein</fullName>
    </recommendedName>
</protein>
<evidence type="ECO:0000313" key="1">
    <source>
        <dbReference type="EMBL" id="GIJ01093.1"/>
    </source>
</evidence>
<dbReference type="AlphaFoldDB" id="A0A8J4DH46"/>
<evidence type="ECO:0000313" key="2">
    <source>
        <dbReference type="Proteomes" id="UP000652013"/>
    </source>
</evidence>
<name>A0A8J4DH46_9ACTN</name>
<dbReference type="Proteomes" id="UP000652013">
    <property type="component" value="Unassembled WGS sequence"/>
</dbReference>
<keyword evidence="2" id="KW-1185">Reference proteome</keyword>
<dbReference type="SUPFAM" id="SSF54637">
    <property type="entry name" value="Thioesterase/thiol ester dehydrase-isomerase"/>
    <property type="match status" value="1"/>
</dbReference>
<organism evidence="1 2">
    <name type="scientific">Spirilliplanes yamanashiensis</name>
    <dbReference type="NCBI Taxonomy" id="42233"/>
    <lineage>
        <taxon>Bacteria</taxon>
        <taxon>Bacillati</taxon>
        <taxon>Actinomycetota</taxon>
        <taxon>Actinomycetes</taxon>
        <taxon>Micromonosporales</taxon>
        <taxon>Micromonosporaceae</taxon>
        <taxon>Spirilliplanes</taxon>
    </lineage>
</organism>
<proteinExistence type="predicted"/>
<dbReference type="EMBL" id="BOOY01000003">
    <property type="protein sequence ID" value="GIJ01093.1"/>
    <property type="molecule type" value="Genomic_DNA"/>
</dbReference>
<dbReference type="Gene3D" id="3.10.129.10">
    <property type="entry name" value="Hotdog Thioesterase"/>
    <property type="match status" value="1"/>
</dbReference>
<dbReference type="RefSeq" id="WP_203936433.1">
    <property type="nucleotide sequence ID" value="NZ_BAAAGJ010000005.1"/>
</dbReference>
<gene>
    <name evidence="1" type="ORF">Sya03_04450</name>
</gene>
<dbReference type="InterPro" id="IPR029069">
    <property type="entry name" value="HotDog_dom_sf"/>
</dbReference>
<accession>A0A8J4DH46</accession>
<reference evidence="1" key="1">
    <citation type="submission" date="2021-01" db="EMBL/GenBank/DDBJ databases">
        <title>Whole genome shotgun sequence of Spirilliplanes yamanashiensis NBRC 15828.</title>
        <authorList>
            <person name="Komaki H."/>
            <person name="Tamura T."/>
        </authorList>
    </citation>
    <scope>NUCLEOTIDE SEQUENCE</scope>
    <source>
        <strain evidence="1">NBRC 15828</strain>
    </source>
</reference>